<dbReference type="GO" id="GO:0003676">
    <property type="term" value="F:nucleic acid binding"/>
    <property type="evidence" value="ECO:0007669"/>
    <property type="project" value="InterPro"/>
</dbReference>
<keyword evidence="2" id="KW-0805">Transcription regulation</keyword>
<dbReference type="GO" id="GO:0006353">
    <property type="term" value="P:DNA-templated transcription termination"/>
    <property type="evidence" value="ECO:0007669"/>
    <property type="project" value="UniProtKB-KW"/>
</dbReference>
<dbReference type="Proteomes" id="UP000652761">
    <property type="component" value="Unassembled WGS sequence"/>
</dbReference>
<comment type="caution">
    <text evidence="4">The sequence shown here is derived from an EMBL/GenBank/DDBJ whole genome shotgun (WGS) entry which is preliminary data.</text>
</comment>
<gene>
    <name evidence="4" type="ORF">Taro_007647</name>
</gene>
<keyword evidence="2" id="KW-0804">Transcription</keyword>
<evidence type="ECO:0000256" key="1">
    <source>
        <dbReference type="ARBA" id="ARBA00007692"/>
    </source>
</evidence>
<dbReference type="Pfam" id="PF02536">
    <property type="entry name" value="mTERF"/>
    <property type="match status" value="2"/>
</dbReference>
<dbReference type="Gene3D" id="1.25.70.10">
    <property type="entry name" value="Transcription termination factor 3, mitochondrial"/>
    <property type="match status" value="2"/>
</dbReference>
<dbReference type="InterPro" id="IPR038538">
    <property type="entry name" value="MTERF_sf"/>
</dbReference>
<comment type="similarity">
    <text evidence="1">Belongs to the mTERF family.</text>
</comment>
<proteinExistence type="inferred from homology"/>
<name>A0A843U4K3_COLES</name>
<sequence length="693" mass="78678">MAFSACYWSRVFQGIAVVHLKAARIDEKMSFKCLTIMPECCTLVYQATTPSAATKASNLRKKSRFVTTATPYLGCSSADSTIGGSNAVEMLSLRVYTPLRWQYAQLFSCVGAAKFMVPETCGIPVRSRQPFRYSVGVSCVSIAPSWCKQGNLFVSTIKGAHDVLPAVITSAASMHPRKPRIPRVVLTEAQDALFEYLHSTRSMHFTDAEHISKNSPIFLQNLIAKVDDCQETGRALSKFLCYHPINEFEPFFESLGLKQSEIYLLLPRNFLFLSDDYVMLENFHVLCNYGVPRRKIGKMYKEAREIFRYGHGILSSKLAAYEELGLSAPTVIKLVACCPSLLIGGVHWDFLQVLEKLKDSGIEHDWLRCCLSEENTYHWDRMLKMLQFLNEMGCNKKNLGRLIREHPRFLFDESGKKIYVLVAMLLKMGISGTHILGLFFQYPQILDGNYVKNLWHTLHFLFQIGMTNGDVVSILCTHPQLLGSSLLKKPELVLLKLDVDSKKLCEVIKRNPHEISNLASKTKTGLTKVVGGNHVHEKTTFLLKLGFVENSDEMTVAQKKFRGRGDELQERFDCLVSAGLDYHDVASMVKEAPPMLNQRTDVLKEKIDYLVHNLGYPVETVLTFPTFLCYNIERIKLRFSMYKWLREKEAVKQALSLSTILAGSNARFLKYFIHLHPEGPNEWERLKKSLSSS</sequence>
<dbReference type="EMBL" id="NMUH01000243">
    <property type="protein sequence ID" value="MQL75279.1"/>
    <property type="molecule type" value="Genomic_DNA"/>
</dbReference>
<keyword evidence="5" id="KW-1185">Reference proteome</keyword>
<evidence type="ECO:0000256" key="2">
    <source>
        <dbReference type="ARBA" id="ARBA00022472"/>
    </source>
</evidence>
<dbReference type="PANTHER" id="PTHR13068:SF103">
    <property type="entry name" value="MITOCHONDRIAL TRANSCRIPTION TERMINATION FACTOR FAMILY PROTEIN"/>
    <property type="match status" value="1"/>
</dbReference>
<protein>
    <recommendedName>
        <fullName evidence="6">Transcription termination factor MTEF18, mitochondrial</fullName>
    </recommendedName>
</protein>
<organism evidence="4 5">
    <name type="scientific">Colocasia esculenta</name>
    <name type="common">Wild taro</name>
    <name type="synonym">Arum esculentum</name>
    <dbReference type="NCBI Taxonomy" id="4460"/>
    <lineage>
        <taxon>Eukaryota</taxon>
        <taxon>Viridiplantae</taxon>
        <taxon>Streptophyta</taxon>
        <taxon>Embryophyta</taxon>
        <taxon>Tracheophyta</taxon>
        <taxon>Spermatophyta</taxon>
        <taxon>Magnoliopsida</taxon>
        <taxon>Liliopsida</taxon>
        <taxon>Araceae</taxon>
        <taxon>Aroideae</taxon>
        <taxon>Colocasieae</taxon>
        <taxon>Colocasia</taxon>
    </lineage>
</organism>
<dbReference type="PANTHER" id="PTHR13068">
    <property type="entry name" value="CGI-12 PROTEIN-RELATED"/>
    <property type="match status" value="1"/>
</dbReference>
<evidence type="ECO:0000313" key="5">
    <source>
        <dbReference type="Proteomes" id="UP000652761"/>
    </source>
</evidence>
<dbReference type="InterPro" id="IPR003690">
    <property type="entry name" value="MTERF"/>
</dbReference>
<keyword evidence="3" id="KW-0809">Transit peptide</keyword>
<dbReference type="AlphaFoldDB" id="A0A843U4K3"/>
<dbReference type="FunFam" id="1.25.70.10:FF:000019">
    <property type="entry name" value="mTERF family protein"/>
    <property type="match status" value="1"/>
</dbReference>
<evidence type="ECO:0000313" key="4">
    <source>
        <dbReference type="EMBL" id="MQL75279.1"/>
    </source>
</evidence>
<keyword evidence="2" id="KW-0806">Transcription termination</keyword>
<dbReference type="SMART" id="SM00733">
    <property type="entry name" value="Mterf"/>
    <property type="match status" value="6"/>
</dbReference>
<evidence type="ECO:0000256" key="3">
    <source>
        <dbReference type="ARBA" id="ARBA00022946"/>
    </source>
</evidence>
<reference evidence="4" key="1">
    <citation type="submission" date="2017-07" db="EMBL/GenBank/DDBJ databases">
        <title>Taro Niue Genome Assembly and Annotation.</title>
        <authorList>
            <person name="Atibalentja N."/>
            <person name="Keating K."/>
            <person name="Fields C.J."/>
        </authorList>
    </citation>
    <scope>NUCLEOTIDE SEQUENCE</scope>
    <source>
        <strain evidence="4">Niue_2</strain>
        <tissue evidence="4">Leaf</tissue>
    </source>
</reference>
<dbReference type="OrthoDB" id="764594at2759"/>
<evidence type="ECO:0008006" key="6">
    <source>
        <dbReference type="Google" id="ProtNLM"/>
    </source>
</evidence>
<accession>A0A843U4K3</accession>